<dbReference type="PROSITE" id="PS51194">
    <property type="entry name" value="HELICASE_CTER"/>
    <property type="match status" value="1"/>
</dbReference>
<keyword evidence="5 15" id="KW-0378">Hydrolase</keyword>
<dbReference type="InterPro" id="IPR033454">
    <property type="entry name" value="RecG_wedge"/>
</dbReference>
<dbReference type="PANTHER" id="PTHR47964:SF1">
    <property type="entry name" value="ATP-DEPENDENT DNA HELICASE HOMOLOG RECG, CHLOROPLASTIC"/>
    <property type="match status" value="1"/>
</dbReference>
<dbReference type="NCBIfam" id="NF008170">
    <property type="entry name" value="PRK10917.2-4"/>
    <property type="match status" value="1"/>
</dbReference>
<dbReference type="CDD" id="cd18811">
    <property type="entry name" value="SF2_C_RecG"/>
    <property type="match status" value="1"/>
</dbReference>
<organism evidence="18 19">
    <name type="scientific">Floridaenema evergladense BLCC-F167</name>
    <dbReference type="NCBI Taxonomy" id="3153639"/>
    <lineage>
        <taxon>Bacteria</taxon>
        <taxon>Bacillati</taxon>
        <taxon>Cyanobacteriota</taxon>
        <taxon>Cyanophyceae</taxon>
        <taxon>Oscillatoriophycideae</taxon>
        <taxon>Aerosakkonematales</taxon>
        <taxon>Aerosakkonemataceae</taxon>
        <taxon>Floridanema</taxon>
        <taxon>Floridanema evergladense</taxon>
    </lineage>
</organism>
<comment type="catalytic activity">
    <reaction evidence="12 15">
        <text>Couples ATP hydrolysis with the unwinding of duplex DNA by translocating in the 3'-5' direction.</text>
        <dbReference type="EC" id="5.6.2.4"/>
    </reaction>
</comment>
<dbReference type="Gene3D" id="3.40.50.300">
    <property type="entry name" value="P-loop containing nucleotide triphosphate hydrolases"/>
    <property type="match status" value="2"/>
</dbReference>
<proteinExistence type="inferred from homology"/>
<evidence type="ECO:0000256" key="7">
    <source>
        <dbReference type="ARBA" id="ARBA00022840"/>
    </source>
</evidence>
<dbReference type="InterPro" id="IPR047112">
    <property type="entry name" value="RecG/Mfd"/>
</dbReference>
<keyword evidence="9 15" id="KW-0233">DNA recombination</keyword>
<evidence type="ECO:0000256" key="3">
    <source>
        <dbReference type="ARBA" id="ARBA00022741"/>
    </source>
</evidence>
<evidence type="ECO:0000313" key="18">
    <source>
        <dbReference type="EMBL" id="MFB2835294.1"/>
    </source>
</evidence>
<evidence type="ECO:0000256" key="9">
    <source>
        <dbReference type="ARBA" id="ARBA00023172"/>
    </source>
</evidence>
<dbReference type="InterPro" id="IPR001650">
    <property type="entry name" value="Helicase_C-like"/>
</dbReference>
<keyword evidence="8" id="KW-0238">DNA-binding</keyword>
<dbReference type="SUPFAM" id="SSF52540">
    <property type="entry name" value="P-loop containing nucleoside triphosphate hydrolases"/>
    <property type="match status" value="2"/>
</dbReference>
<feature type="domain" description="Helicase ATP-binding" evidence="16">
    <location>
        <begin position="287"/>
        <end position="448"/>
    </location>
</feature>
<keyword evidence="11" id="KW-0413">Isomerase</keyword>
<dbReference type="PANTHER" id="PTHR47964">
    <property type="entry name" value="ATP-DEPENDENT DNA HELICASE HOMOLOG RECG, CHLOROPLASTIC"/>
    <property type="match status" value="1"/>
</dbReference>
<dbReference type="GO" id="GO:0016787">
    <property type="term" value="F:hydrolase activity"/>
    <property type="evidence" value="ECO:0007669"/>
    <property type="project" value="UniProtKB-KW"/>
</dbReference>
<comment type="catalytic activity">
    <reaction evidence="14 15">
        <text>ATP + H2O = ADP + phosphate + H(+)</text>
        <dbReference type="Rhea" id="RHEA:13065"/>
        <dbReference type="ChEBI" id="CHEBI:15377"/>
        <dbReference type="ChEBI" id="CHEBI:15378"/>
        <dbReference type="ChEBI" id="CHEBI:30616"/>
        <dbReference type="ChEBI" id="CHEBI:43474"/>
        <dbReference type="ChEBI" id="CHEBI:456216"/>
        <dbReference type="EC" id="5.6.2.4"/>
    </reaction>
</comment>
<dbReference type="Proteomes" id="UP001576780">
    <property type="component" value="Unassembled WGS sequence"/>
</dbReference>
<dbReference type="InterPro" id="IPR027417">
    <property type="entry name" value="P-loop_NTPase"/>
</dbReference>
<gene>
    <name evidence="18" type="primary">recG</name>
    <name evidence="18" type="ORF">ACE1CA_12255</name>
</gene>
<dbReference type="SMART" id="SM00487">
    <property type="entry name" value="DEXDc"/>
    <property type="match status" value="1"/>
</dbReference>
<evidence type="ECO:0000256" key="10">
    <source>
        <dbReference type="ARBA" id="ARBA00023204"/>
    </source>
</evidence>
<dbReference type="SMART" id="SM00490">
    <property type="entry name" value="HELICc"/>
    <property type="match status" value="1"/>
</dbReference>
<dbReference type="NCBIfam" id="TIGR00643">
    <property type="entry name" value="recG"/>
    <property type="match status" value="1"/>
</dbReference>
<name>A0ABV4WJP7_9CYAN</name>
<dbReference type="InterPro" id="IPR014001">
    <property type="entry name" value="Helicase_ATP-bd"/>
</dbReference>
<reference evidence="18 19" key="1">
    <citation type="submission" date="2024-09" db="EMBL/GenBank/DDBJ databases">
        <title>Floridaenema gen nov. (Aerosakkonemataceae, Aerosakkonematales ord. nov., Cyanobacteria) from benthic tropical and subtropical fresh waters, with the description of four new species.</title>
        <authorList>
            <person name="Moretto J.A."/>
            <person name="Berthold D.E."/>
            <person name="Lefler F.W."/>
            <person name="Huang I.-S."/>
            <person name="Laughinghouse H. IV."/>
        </authorList>
    </citation>
    <scope>NUCLEOTIDE SEQUENCE [LARGE SCALE GENOMIC DNA]</scope>
    <source>
        <strain evidence="18 19">BLCC-F167</strain>
    </source>
</reference>
<dbReference type="Pfam" id="PF00270">
    <property type="entry name" value="DEAD"/>
    <property type="match status" value="1"/>
</dbReference>
<dbReference type="CDD" id="cd04488">
    <property type="entry name" value="RecG_wedge_OBF"/>
    <property type="match status" value="1"/>
</dbReference>
<dbReference type="Pfam" id="PF19833">
    <property type="entry name" value="RecG_dom3_C"/>
    <property type="match status" value="1"/>
</dbReference>
<evidence type="ECO:0000259" key="16">
    <source>
        <dbReference type="PROSITE" id="PS51192"/>
    </source>
</evidence>
<dbReference type="PROSITE" id="PS51192">
    <property type="entry name" value="HELICASE_ATP_BIND_1"/>
    <property type="match status" value="1"/>
</dbReference>
<evidence type="ECO:0000256" key="6">
    <source>
        <dbReference type="ARBA" id="ARBA00022806"/>
    </source>
</evidence>
<keyword evidence="3 15" id="KW-0547">Nucleotide-binding</keyword>
<protein>
    <recommendedName>
        <fullName evidence="2 15">ATP-dependent DNA helicase RecG</fullName>
        <ecNumber evidence="13 15">5.6.2.4</ecNumber>
    </recommendedName>
</protein>
<evidence type="ECO:0000256" key="13">
    <source>
        <dbReference type="ARBA" id="ARBA00034808"/>
    </source>
</evidence>
<keyword evidence="7 15" id="KW-0067">ATP-binding</keyword>
<dbReference type="InterPro" id="IPR045562">
    <property type="entry name" value="RecG_dom3_C"/>
</dbReference>
<comment type="similarity">
    <text evidence="1 15">Belongs to the helicase family. RecG subfamily.</text>
</comment>
<dbReference type="Gene3D" id="2.40.50.140">
    <property type="entry name" value="Nucleic acid-binding proteins"/>
    <property type="match status" value="1"/>
</dbReference>
<dbReference type="Pfam" id="PF17191">
    <property type="entry name" value="RecG_wedge"/>
    <property type="match status" value="1"/>
</dbReference>
<evidence type="ECO:0000256" key="1">
    <source>
        <dbReference type="ARBA" id="ARBA00007504"/>
    </source>
</evidence>
<keyword evidence="19" id="KW-1185">Reference proteome</keyword>
<dbReference type="InterPro" id="IPR011545">
    <property type="entry name" value="DEAD/DEAH_box_helicase_dom"/>
</dbReference>
<sequence>MNNFSNNLNFQKMLDINHSDAKKLAQLGLNTIVNLLYYFPKDYLSFRRTRISEARTGEYVTIAGKIVNHGIFDCRKKPELTLQKWSVRDKTGKISCTQFHNHSYYRSHKWRVEQYELYSPGTLVLVTGKVKQDSYGLTINNPTIKVVSLADAKASTNSITPIYRLTKGVTNELILHCTEAAIAHTQGWLDPLPKKLRSRFKLIDLATALAHIHFPPNSDSLEKARHRLAFDEFFYLQLGLLQRRYSLQQQPGYPLIATRKLLNQFYQKLPFTLTQAQQRVIDEILSDMEQLLPMNRLVQGDVGAGKTVVAAVAMLATIESGYQVALMTPTEVLAQQHFEKISTWLEPLGISIALLTGSTSTLKRRCILQELESGKLSLLVGTHALIQDTVHFNQLGLVVIDEQHRFGVEQRIKLSQKGITPHLLTMTATPIPRTLALTLHGDLDISLLDELPPGRQPIETKLLTERTRNKAYRLIAREVEQGRQAYIILPLVEASEKLDLKAAIDEYQHLSENVFPNYQVGLLHGRMSSAQKETALARFHNHQTKILVSTTVVEVGVDVPNASVMLIEHAERFGLSQLHQLRGRVGRGTHKSYCLLVSNSKSEDAKTRLKVMETSQDGFFLAEMDLRLRGPGQVLGTKQAGLPNFALADLSKDQVLLEQAREAALLAIGKDPTLKRWPELLQEMSRRQPFEQVSSELPTLPYG</sequence>
<dbReference type="InterPro" id="IPR012340">
    <property type="entry name" value="NA-bd_OB-fold"/>
</dbReference>
<dbReference type="RefSeq" id="WP_413277711.1">
    <property type="nucleotide sequence ID" value="NZ_JBHFNT010000102.1"/>
</dbReference>
<dbReference type="GO" id="GO:0003678">
    <property type="term" value="F:DNA helicase activity"/>
    <property type="evidence" value="ECO:0007669"/>
    <property type="project" value="UniProtKB-EC"/>
</dbReference>
<dbReference type="CDD" id="cd17992">
    <property type="entry name" value="DEXHc_RecG"/>
    <property type="match status" value="1"/>
</dbReference>
<keyword evidence="6 15" id="KW-0347">Helicase</keyword>
<evidence type="ECO:0000256" key="2">
    <source>
        <dbReference type="ARBA" id="ARBA00017846"/>
    </source>
</evidence>
<dbReference type="SUPFAM" id="SSF50249">
    <property type="entry name" value="Nucleic acid-binding proteins"/>
    <property type="match status" value="1"/>
</dbReference>
<evidence type="ECO:0000256" key="11">
    <source>
        <dbReference type="ARBA" id="ARBA00023235"/>
    </source>
</evidence>
<dbReference type="Pfam" id="PF00271">
    <property type="entry name" value="Helicase_C"/>
    <property type="match status" value="1"/>
</dbReference>
<dbReference type="NCBIfam" id="NF008165">
    <property type="entry name" value="PRK10917.1-3"/>
    <property type="match status" value="1"/>
</dbReference>
<evidence type="ECO:0000313" key="19">
    <source>
        <dbReference type="Proteomes" id="UP001576780"/>
    </source>
</evidence>
<evidence type="ECO:0000256" key="5">
    <source>
        <dbReference type="ARBA" id="ARBA00022801"/>
    </source>
</evidence>
<evidence type="ECO:0000256" key="15">
    <source>
        <dbReference type="RuleBase" id="RU363016"/>
    </source>
</evidence>
<dbReference type="EC" id="5.6.2.4" evidence="13 15"/>
<keyword evidence="4 15" id="KW-0227">DNA damage</keyword>
<dbReference type="InterPro" id="IPR004609">
    <property type="entry name" value="ATP-dep_DNA_helicase_RecG"/>
</dbReference>
<keyword evidence="10 15" id="KW-0234">DNA repair</keyword>
<evidence type="ECO:0000259" key="17">
    <source>
        <dbReference type="PROSITE" id="PS51194"/>
    </source>
</evidence>
<evidence type="ECO:0000256" key="14">
    <source>
        <dbReference type="ARBA" id="ARBA00048988"/>
    </source>
</evidence>
<feature type="domain" description="Helicase C-terminal" evidence="17">
    <location>
        <begin position="470"/>
        <end position="632"/>
    </location>
</feature>
<evidence type="ECO:0000256" key="4">
    <source>
        <dbReference type="ARBA" id="ARBA00022763"/>
    </source>
</evidence>
<comment type="caution">
    <text evidence="18">The sequence shown here is derived from an EMBL/GenBank/DDBJ whole genome shotgun (WGS) entry which is preliminary data.</text>
</comment>
<dbReference type="EMBL" id="JBHFNT010000102">
    <property type="protein sequence ID" value="MFB2835294.1"/>
    <property type="molecule type" value="Genomic_DNA"/>
</dbReference>
<evidence type="ECO:0000256" key="12">
    <source>
        <dbReference type="ARBA" id="ARBA00034617"/>
    </source>
</evidence>
<comment type="function">
    <text evidence="15">Plays a critical role in recombination and DNA repair. Helps process Holliday junction intermediates to mature products by catalyzing branch migration. Has replication fork regression activity, unwinds stalled or blocked replication forks to make a HJ that can be resolved. Has a DNA unwinding activity characteristic of a DNA helicase with 3'-5' polarity.</text>
</comment>
<dbReference type="NCBIfam" id="NF008168">
    <property type="entry name" value="PRK10917.2-2"/>
    <property type="match status" value="1"/>
</dbReference>
<evidence type="ECO:0000256" key="8">
    <source>
        <dbReference type="ARBA" id="ARBA00023125"/>
    </source>
</evidence>
<accession>A0ABV4WJP7</accession>